<proteinExistence type="predicted"/>
<evidence type="ECO:0000256" key="1">
    <source>
        <dbReference type="SAM" id="Coils"/>
    </source>
</evidence>
<dbReference type="EMBL" id="PVTR01000001">
    <property type="protein sequence ID" value="PRY90983.1"/>
    <property type="molecule type" value="Genomic_DNA"/>
</dbReference>
<dbReference type="AlphaFoldDB" id="A0A2T0WWA3"/>
<evidence type="ECO:0000313" key="4">
    <source>
        <dbReference type="Proteomes" id="UP000238157"/>
    </source>
</evidence>
<keyword evidence="2" id="KW-1133">Transmembrane helix</keyword>
<dbReference type="OrthoDB" id="835661at2"/>
<evidence type="ECO:0000313" key="3">
    <source>
        <dbReference type="EMBL" id="PRY90983.1"/>
    </source>
</evidence>
<feature type="transmembrane region" description="Helical" evidence="2">
    <location>
        <begin position="165"/>
        <end position="189"/>
    </location>
</feature>
<comment type="caution">
    <text evidence="3">The sequence shown here is derived from an EMBL/GenBank/DDBJ whole genome shotgun (WGS) entry which is preliminary data.</text>
</comment>
<evidence type="ECO:0000256" key="2">
    <source>
        <dbReference type="SAM" id="Phobius"/>
    </source>
</evidence>
<keyword evidence="2" id="KW-0812">Transmembrane</keyword>
<dbReference type="InterPro" id="IPR011989">
    <property type="entry name" value="ARM-like"/>
</dbReference>
<dbReference type="RefSeq" id="WP_106132176.1">
    <property type="nucleotide sequence ID" value="NZ_PVTR01000001.1"/>
</dbReference>
<dbReference type="InterPro" id="IPR016024">
    <property type="entry name" value="ARM-type_fold"/>
</dbReference>
<protein>
    <recommendedName>
        <fullName evidence="5">HEAT repeat protein</fullName>
    </recommendedName>
</protein>
<keyword evidence="4" id="KW-1185">Reference proteome</keyword>
<reference evidence="3 4" key="1">
    <citation type="submission" date="2018-03" db="EMBL/GenBank/DDBJ databases">
        <title>Genomic Encyclopedia of Archaeal and Bacterial Type Strains, Phase II (KMG-II): from individual species to whole genera.</title>
        <authorList>
            <person name="Goeker M."/>
        </authorList>
    </citation>
    <scope>NUCLEOTIDE SEQUENCE [LARGE SCALE GENOMIC DNA]</scope>
    <source>
        <strain evidence="3 4">DSM 27929</strain>
    </source>
</reference>
<sequence>MTFFALLLFFSLQAQQPEPEEDFVPVPVEEVLSKGLEIPGVRFVYSVSLPSNIDASGYALNPPSSANLWATDTLQFFIDAKALQDSIYKHHNVLGEIQSFLFDETISEEGLQAYFDNLLRNELYIIEEAQVSEDVNVGELIILGNKIPFKPFYRLKIQILTDIRMIILISFLTFFVLAAIVLVIVIFIIKTNKRNKDILVMRFKDLCYEPLSNLLFEKSLEDIQNMSKGDIAGILPKNLMHKPLFKDVLIQEIISLNKNMKGDFKLKLKLVYRKLDLDKHTIKKLSSKRWDIITTGIVEINEMDVVEAEAKVAQFINHENFYIRSNAVATLLNISSDSDLKVLADQKYPLSKWQQMIYYRIIRYTKNNRNVSFLLESENESVRVFGVKLIRYLGLVDQLEFLNNYYPQAGDPEKIEILRCFNMFGFVESLDVIYADLKSENKDLVKEAVSLIQNIGDKISLVALFELSQVTEDFDIKKAAMKAIYTLNKIVFEEYFGESADDWERKICLHLNDPVLTNV</sequence>
<accession>A0A2T0WWA3</accession>
<gene>
    <name evidence="3" type="ORF">CLW00_101659</name>
</gene>
<dbReference type="Gene3D" id="1.25.10.10">
    <property type="entry name" value="Leucine-rich Repeat Variant"/>
    <property type="match status" value="1"/>
</dbReference>
<dbReference type="Proteomes" id="UP000238157">
    <property type="component" value="Unassembled WGS sequence"/>
</dbReference>
<keyword evidence="1" id="KW-0175">Coiled coil</keyword>
<name>A0A2T0WWA3_9BACT</name>
<evidence type="ECO:0008006" key="5">
    <source>
        <dbReference type="Google" id="ProtNLM"/>
    </source>
</evidence>
<keyword evidence="2" id="KW-0472">Membrane</keyword>
<dbReference type="SUPFAM" id="SSF48371">
    <property type="entry name" value="ARM repeat"/>
    <property type="match status" value="1"/>
</dbReference>
<organism evidence="3 4">
    <name type="scientific">Mongoliibacter ruber</name>
    <dbReference type="NCBI Taxonomy" id="1750599"/>
    <lineage>
        <taxon>Bacteria</taxon>
        <taxon>Pseudomonadati</taxon>
        <taxon>Bacteroidota</taxon>
        <taxon>Cytophagia</taxon>
        <taxon>Cytophagales</taxon>
        <taxon>Cyclobacteriaceae</taxon>
        <taxon>Mongoliibacter</taxon>
    </lineage>
</organism>
<feature type="coiled-coil region" evidence="1">
    <location>
        <begin position="427"/>
        <end position="454"/>
    </location>
</feature>